<dbReference type="Pfam" id="PF00702">
    <property type="entry name" value="Hydrolase"/>
    <property type="match status" value="1"/>
</dbReference>
<dbReference type="SFLD" id="SFLDG01129">
    <property type="entry name" value="C1.5:_HAD__Beta-PGM__Phosphata"/>
    <property type="match status" value="1"/>
</dbReference>
<dbReference type="CDD" id="cd02603">
    <property type="entry name" value="HAD_sEH-N_like"/>
    <property type="match status" value="1"/>
</dbReference>
<dbReference type="AlphaFoldDB" id="A0A087EB92"/>
<keyword evidence="1" id="KW-0378">Hydrolase</keyword>
<dbReference type="eggNOG" id="COG1011">
    <property type="taxonomic scope" value="Bacteria"/>
</dbReference>
<dbReference type="SFLD" id="SFLDS00003">
    <property type="entry name" value="Haloacid_Dehalogenase"/>
    <property type="match status" value="1"/>
</dbReference>
<dbReference type="PANTHER" id="PTHR43611:SF3">
    <property type="entry name" value="FLAVIN MONONUCLEOTIDE HYDROLASE 1, CHLOROPLATIC"/>
    <property type="match status" value="1"/>
</dbReference>
<dbReference type="NCBIfam" id="TIGR01509">
    <property type="entry name" value="HAD-SF-IA-v3"/>
    <property type="match status" value="1"/>
</dbReference>
<proteinExistence type="predicted"/>
<sequence length="219" mass="24675">MTDMTHATEATADNAITDVIFDFCGVLIDWQCRACLAGHFPDELVDEICADDDPYGFYRYEDHMDSGEEFADLIVQYREEFGDDMAKVFTYYIEHYADSLPRMVPGMEELLTDLHSAGIGAWGLTNWSHETFHTAFDRFPQLEAALGGTVVSGFERKRKPNADIYELTLQRFSLQAAHCVFFDDTARNVSGANAVGIHGLLFADADMARHDLRQLGVRI</sequence>
<organism evidence="1 2">
    <name type="scientific">Bifidobacterium subtile</name>
    <dbReference type="NCBI Taxonomy" id="77635"/>
    <lineage>
        <taxon>Bacteria</taxon>
        <taxon>Bacillati</taxon>
        <taxon>Actinomycetota</taxon>
        <taxon>Actinomycetes</taxon>
        <taxon>Bifidobacteriales</taxon>
        <taxon>Bifidobacteriaceae</taxon>
        <taxon>Bifidobacterium</taxon>
    </lineage>
</organism>
<dbReference type="STRING" id="77635.BISU_1572"/>
<dbReference type="PANTHER" id="PTHR43611">
    <property type="entry name" value="ALPHA-D-GLUCOSE 1-PHOSPHATE PHOSPHATASE"/>
    <property type="match status" value="1"/>
</dbReference>
<dbReference type="RefSeq" id="WP_024463777.1">
    <property type="nucleotide sequence ID" value="NZ_CP062939.1"/>
</dbReference>
<dbReference type="EMBL" id="JGZR01000002">
    <property type="protein sequence ID" value="KFJ05043.1"/>
    <property type="molecule type" value="Genomic_DNA"/>
</dbReference>
<comment type="caution">
    <text evidence="1">The sequence shown here is derived from an EMBL/GenBank/DDBJ whole genome shotgun (WGS) entry which is preliminary data.</text>
</comment>
<accession>A0A087EB92</accession>
<dbReference type="SUPFAM" id="SSF56784">
    <property type="entry name" value="HAD-like"/>
    <property type="match status" value="1"/>
</dbReference>
<reference evidence="1 2" key="1">
    <citation type="submission" date="2014-03" db="EMBL/GenBank/DDBJ databases">
        <title>Genomics of Bifidobacteria.</title>
        <authorList>
            <person name="Ventura M."/>
            <person name="Milani C."/>
            <person name="Lugli G.A."/>
        </authorList>
    </citation>
    <scope>NUCLEOTIDE SEQUENCE [LARGE SCALE GENOMIC DNA]</scope>
    <source>
        <strain evidence="1 2">LMG 11597</strain>
    </source>
</reference>
<evidence type="ECO:0000313" key="2">
    <source>
        <dbReference type="Proteomes" id="UP000029055"/>
    </source>
</evidence>
<gene>
    <name evidence="1" type="ORF">BISU_1572</name>
</gene>
<dbReference type="GO" id="GO:0016787">
    <property type="term" value="F:hydrolase activity"/>
    <property type="evidence" value="ECO:0007669"/>
    <property type="project" value="UniProtKB-KW"/>
</dbReference>
<dbReference type="Proteomes" id="UP000029055">
    <property type="component" value="Unassembled WGS sequence"/>
</dbReference>
<keyword evidence="2" id="KW-1185">Reference proteome</keyword>
<dbReference type="InterPro" id="IPR006439">
    <property type="entry name" value="HAD-SF_hydro_IA"/>
</dbReference>
<dbReference type="InterPro" id="IPR036412">
    <property type="entry name" value="HAD-like_sf"/>
</dbReference>
<protein>
    <submittedName>
        <fullName evidence="1">Putative alpha beta hydrolase</fullName>
    </submittedName>
</protein>
<evidence type="ECO:0000313" key="1">
    <source>
        <dbReference type="EMBL" id="KFJ05043.1"/>
    </source>
</evidence>
<dbReference type="InterPro" id="IPR023214">
    <property type="entry name" value="HAD_sf"/>
</dbReference>
<name>A0A087EB92_9BIFI</name>
<dbReference type="Gene3D" id="3.40.50.1000">
    <property type="entry name" value="HAD superfamily/HAD-like"/>
    <property type="match status" value="1"/>
</dbReference>